<evidence type="ECO:0000313" key="1">
    <source>
        <dbReference type="EMBL" id="KAF5395350.1"/>
    </source>
</evidence>
<dbReference type="AlphaFoldDB" id="A0A8J4WLY0"/>
<accession>A0A8J4WLY0</accession>
<dbReference type="SUPFAM" id="SSF53067">
    <property type="entry name" value="Actin-like ATPase domain"/>
    <property type="match status" value="1"/>
</dbReference>
<dbReference type="OrthoDB" id="5572108at2759"/>
<dbReference type="Proteomes" id="UP000748531">
    <property type="component" value="Unassembled WGS sequence"/>
</dbReference>
<comment type="caution">
    <text evidence="1">The sequence shown here is derived from an EMBL/GenBank/DDBJ whole genome shotgun (WGS) entry which is preliminary data.</text>
</comment>
<name>A0A8J4WLY0_9TREM</name>
<dbReference type="EMBL" id="LUCH01014625">
    <property type="protein sequence ID" value="KAF5395350.1"/>
    <property type="molecule type" value="Genomic_DNA"/>
</dbReference>
<sequence>MKTPCVAAERTVIVEPGSYYLKIGRAVDPQPKKFPHCIARRLKKHSSEASSLLFCGKPMLQMSCPDKSLSSTISELFNLPASEELYVEESALQLQPVDDCSPFTNSCDQSNLANMNGHTSPIGEFAVFDEALRLCGNPDYQLFWPIRHGFLQQDANYSAVIQDLEDMWTTALEKHVSYSFRYIFI</sequence>
<keyword evidence="2" id="KW-1185">Reference proteome</keyword>
<proteinExistence type="predicted"/>
<dbReference type="InterPro" id="IPR043129">
    <property type="entry name" value="ATPase_NBD"/>
</dbReference>
<organism evidence="1 2">
    <name type="scientific">Paragonimus heterotremus</name>
    <dbReference type="NCBI Taxonomy" id="100268"/>
    <lineage>
        <taxon>Eukaryota</taxon>
        <taxon>Metazoa</taxon>
        <taxon>Spiralia</taxon>
        <taxon>Lophotrochozoa</taxon>
        <taxon>Platyhelminthes</taxon>
        <taxon>Trematoda</taxon>
        <taxon>Digenea</taxon>
        <taxon>Plagiorchiida</taxon>
        <taxon>Troglotremata</taxon>
        <taxon>Troglotrematidae</taxon>
        <taxon>Paragonimus</taxon>
    </lineage>
</organism>
<dbReference type="Gene3D" id="3.30.420.40">
    <property type="match status" value="1"/>
</dbReference>
<evidence type="ECO:0000313" key="2">
    <source>
        <dbReference type="Proteomes" id="UP000748531"/>
    </source>
</evidence>
<reference evidence="1" key="1">
    <citation type="submission" date="2019-05" db="EMBL/GenBank/DDBJ databases">
        <title>Annotation for the trematode Paragonimus heterotremus.</title>
        <authorList>
            <person name="Choi Y.-J."/>
        </authorList>
    </citation>
    <scope>NUCLEOTIDE SEQUENCE</scope>
    <source>
        <strain evidence="1">LC</strain>
    </source>
</reference>
<gene>
    <name evidence="1" type="ORF">PHET_12345</name>
</gene>
<protein>
    <submittedName>
        <fullName evidence="1">Actin protein 8</fullName>
    </submittedName>
</protein>